<proteinExistence type="predicted"/>
<dbReference type="EMBL" id="CACVAS010000020">
    <property type="protein sequence ID" value="CAA6801621.1"/>
    <property type="molecule type" value="Genomic_DNA"/>
</dbReference>
<evidence type="ECO:0000313" key="1">
    <source>
        <dbReference type="EMBL" id="CAA6801621.1"/>
    </source>
</evidence>
<organism evidence="1">
    <name type="scientific">uncultured Sulfurovum sp</name>
    <dbReference type="NCBI Taxonomy" id="269237"/>
    <lineage>
        <taxon>Bacteria</taxon>
        <taxon>Pseudomonadati</taxon>
        <taxon>Campylobacterota</taxon>
        <taxon>Epsilonproteobacteria</taxon>
        <taxon>Campylobacterales</taxon>
        <taxon>Sulfurovaceae</taxon>
        <taxon>Sulfurovum</taxon>
        <taxon>environmental samples</taxon>
    </lineage>
</organism>
<protein>
    <submittedName>
        <fullName evidence="1">Uncharacterized protein</fullName>
    </submittedName>
</protein>
<accession>A0A6S6RZT6</accession>
<sequence>MIKIILLSSIILVTDICANFNFGECSGSGTFEQEIEHYNNDYENSVTVGSIPEGIQGLDIKLISENDVDIRLY</sequence>
<dbReference type="AlphaFoldDB" id="A0A6S6RZT6"/>
<gene>
    <name evidence="1" type="ORF">HELGO_WM2467</name>
</gene>
<name>A0A6S6RZT6_9BACT</name>
<reference evidence="1" key="1">
    <citation type="submission" date="2020-01" db="EMBL/GenBank/DDBJ databases">
        <authorList>
            <person name="Meier V. D."/>
            <person name="Meier V D."/>
        </authorList>
    </citation>
    <scope>NUCLEOTIDE SEQUENCE</scope>
    <source>
        <strain evidence="1">HLG_WM_MAG_01</strain>
    </source>
</reference>